<dbReference type="Gene3D" id="2.60.40.1120">
    <property type="entry name" value="Carboxypeptidase-like, regulatory domain"/>
    <property type="match status" value="1"/>
</dbReference>
<keyword evidence="2" id="KW-0378">Hydrolase</keyword>
<dbReference type="SUPFAM" id="SSF49464">
    <property type="entry name" value="Carboxypeptidase regulatory domain-like"/>
    <property type="match status" value="1"/>
</dbReference>
<keyword evidence="2" id="KW-0121">Carboxypeptidase</keyword>
<dbReference type="Pfam" id="PF13715">
    <property type="entry name" value="CarbopepD_reg_2"/>
    <property type="match status" value="1"/>
</dbReference>
<dbReference type="AlphaFoldDB" id="A0A4R0NYK7"/>
<dbReference type="OrthoDB" id="1223654at2"/>
<evidence type="ECO:0000313" key="3">
    <source>
        <dbReference type="Proteomes" id="UP000291485"/>
    </source>
</evidence>
<dbReference type="RefSeq" id="WP_131560360.1">
    <property type="nucleotide sequence ID" value="NZ_SJSN01000011.1"/>
</dbReference>
<dbReference type="InterPro" id="IPR008969">
    <property type="entry name" value="CarboxyPept-like_regulatory"/>
</dbReference>
<evidence type="ECO:0000256" key="1">
    <source>
        <dbReference type="SAM" id="SignalP"/>
    </source>
</evidence>
<keyword evidence="1" id="KW-0732">Signal</keyword>
<comment type="caution">
    <text evidence="2">The sequence shown here is derived from an EMBL/GenBank/DDBJ whole genome shotgun (WGS) entry which is preliminary data.</text>
</comment>
<feature type="chain" id="PRO_5020274907" evidence="1">
    <location>
        <begin position="20"/>
        <end position="411"/>
    </location>
</feature>
<feature type="signal peptide" evidence="1">
    <location>
        <begin position="1"/>
        <end position="19"/>
    </location>
</feature>
<accession>A0A4R0NYK7</accession>
<sequence length="411" mass="46973">MKFILFLLSLICCIAFSYAQQSFILSGTIKDKRNQPLPGTGVYVSDYKIATSTDDQGNYILKLKPGNYNILVQLIGFKALNKNVIISDKNINLDFTLEENTTQLSEVTIKPDPNRLSYLNTFKTYFIGLTENAQKCKILNSDVLRFDYDREKSLLTVQTEEFLIIENKALGYKIKYLVKEFQYDYRAGIVYYEGYPTYEDLPGTENQKKKWSEKRQEAFNGSSQQFFNALFNGTSQKDGFIINKLIRNQAEEDLADSIAESQVGGLTSPRLLLPGSISFGTEKKPLIPNTITKIKSNHAVAVLNRAEIFPDTLVHRYNDDIKKIDFTNVLYVIYIKEKESALYKNRINMSVSRTPELANFQISLINLKVPPAYFYKNGGVYNPRSMLFEGYWAWEKIADSVPMDYIPTAAP</sequence>
<organism evidence="2 3">
    <name type="scientific">Pedobacter frigidisoli</name>
    <dbReference type="NCBI Taxonomy" id="2530455"/>
    <lineage>
        <taxon>Bacteria</taxon>
        <taxon>Pseudomonadati</taxon>
        <taxon>Bacteroidota</taxon>
        <taxon>Sphingobacteriia</taxon>
        <taxon>Sphingobacteriales</taxon>
        <taxon>Sphingobacteriaceae</taxon>
        <taxon>Pedobacter</taxon>
    </lineage>
</organism>
<name>A0A4R0NYK7_9SPHI</name>
<evidence type="ECO:0000313" key="2">
    <source>
        <dbReference type="EMBL" id="TCD07148.1"/>
    </source>
</evidence>
<proteinExistence type="predicted"/>
<dbReference type="EMBL" id="SJSN01000011">
    <property type="protein sequence ID" value="TCD07148.1"/>
    <property type="molecule type" value="Genomic_DNA"/>
</dbReference>
<gene>
    <name evidence="2" type="ORF">EZ449_15270</name>
</gene>
<dbReference type="GO" id="GO:0004180">
    <property type="term" value="F:carboxypeptidase activity"/>
    <property type="evidence" value="ECO:0007669"/>
    <property type="project" value="UniProtKB-KW"/>
</dbReference>
<dbReference type="Proteomes" id="UP000291485">
    <property type="component" value="Unassembled WGS sequence"/>
</dbReference>
<reference evidence="2 3" key="1">
    <citation type="submission" date="2019-02" db="EMBL/GenBank/DDBJ databases">
        <title>Pedobacter sp. RP-3-11 sp. nov., isolated from Arctic soil.</title>
        <authorList>
            <person name="Dahal R.H."/>
        </authorList>
    </citation>
    <scope>NUCLEOTIDE SEQUENCE [LARGE SCALE GENOMIC DNA]</scope>
    <source>
        <strain evidence="2 3">RP-3-11</strain>
    </source>
</reference>
<keyword evidence="2" id="KW-0645">Protease</keyword>
<keyword evidence="3" id="KW-1185">Reference proteome</keyword>
<protein>
    <submittedName>
        <fullName evidence="2">Carboxypeptidase-like regulatory domain-containing protein</fullName>
    </submittedName>
</protein>